<feature type="transmembrane region" description="Helical" evidence="1">
    <location>
        <begin position="59"/>
        <end position="77"/>
    </location>
</feature>
<keyword evidence="1" id="KW-1133">Transmembrane helix</keyword>
<evidence type="ECO:0000313" key="3">
    <source>
        <dbReference type="Proteomes" id="UP000296822"/>
    </source>
</evidence>
<evidence type="ECO:0000313" key="2">
    <source>
        <dbReference type="EMBL" id="QCC55505.1"/>
    </source>
</evidence>
<name>A0A4D6HPY1_9EURY</name>
<dbReference type="EMBL" id="CP031305">
    <property type="protein sequence ID" value="QCC55505.1"/>
    <property type="molecule type" value="Genomic_DNA"/>
</dbReference>
<dbReference type="KEGG" id="nbg:DV706_14120"/>
<dbReference type="Proteomes" id="UP000296822">
    <property type="component" value="Chromosome"/>
</dbReference>
<proteinExistence type="predicted"/>
<accession>A0A4D6HPY1</accession>
<reference evidence="2 3" key="1">
    <citation type="journal article" date="2019" name="Nat. Commun.">
        <title>A new type of DNA phosphorothioation-based antiviral system in archaea.</title>
        <authorList>
            <person name="Xiong L."/>
            <person name="Liu S."/>
            <person name="Chen S."/>
            <person name="Xiao Y."/>
            <person name="Zhu B."/>
            <person name="Gao Y."/>
            <person name="Zhang Y."/>
            <person name="Chen B."/>
            <person name="Luo J."/>
            <person name="Deng Z."/>
            <person name="Chen X."/>
            <person name="Wang L."/>
            <person name="Chen S."/>
        </authorList>
    </citation>
    <scope>NUCLEOTIDE SEQUENCE [LARGE SCALE GENOMIC DNA]</scope>
    <source>
        <strain evidence="2 3">JCM 10635</strain>
    </source>
</reference>
<keyword evidence="1" id="KW-0812">Transmembrane</keyword>
<dbReference type="GeneID" id="39852401"/>
<sequence length="85" mass="9779">MDVDEDVIRQLLQNTARTEERTKAIQRELDRMKTRSVQENARRDKRLSELEARVDRNSVILSGGLFTVGSAIVALFAKMSDLLRF</sequence>
<gene>
    <name evidence="2" type="ORF">DV706_14120</name>
</gene>
<organism evidence="2 3">
    <name type="scientific">Natronorubrum bangense</name>
    <dbReference type="NCBI Taxonomy" id="61858"/>
    <lineage>
        <taxon>Archaea</taxon>
        <taxon>Methanobacteriati</taxon>
        <taxon>Methanobacteriota</taxon>
        <taxon>Stenosarchaea group</taxon>
        <taxon>Halobacteria</taxon>
        <taxon>Halobacteriales</taxon>
        <taxon>Natrialbaceae</taxon>
        <taxon>Natronorubrum</taxon>
    </lineage>
</organism>
<keyword evidence="1" id="KW-0472">Membrane</keyword>
<evidence type="ECO:0000256" key="1">
    <source>
        <dbReference type="SAM" id="Phobius"/>
    </source>
</evidence>
<dbReference type="RefSeq" id="WP_006065712.1">
    <property type="nucleotide sequence ID" value="NZ_CP031305.1"/>
</dbReference>
<dbReference type="AlphaFoldDB" id="A0A4D6HPY1"/>
<protein>
    <submittedName>
        <fullName evidence="2">Uncharacterized protein</fullName>
    </submittedName>
</protein>